<feature type="transmembrane region" description="Helical" evidence="7">
    <location>
        <begin position="419"/>
        <end position="441"/>
    </location>
</feature>
<evidence type="ECO:0000256" key="6">
    <source>
        <dbReference type="ARBA" id="ARBA00023136"/>
    </source>
</evidence>
<reference evidence="9 10" key="1">
    <citation type="journal article" date="2021" name="Microbiol. Spectr.">
        <title>A Single Bacterium Capable of Oxidation and Reduction of Iron at Circumneutral pH.</title>
        <authorList>
            <person name="Kato S."/>
            <person name="Ohkuma M."/>
        </authorList>
    </citation>
    <scope>NUCLEOTIDE SEQUENCE [LARGE SCALE GENOMIC DNA]</scope>
    <source>
        <strain evidence="9 10">MIZ03</strain>
    </source>
</reference>
<evidence type="ECO:0000259" key="8">
    <source>
        <dbReference type="SMART" id="SM00563"/>
    </source>
</evidence>
<evidence type="ECO:0000256" key="4">
    <source>
        <dbReference type="ARBA" id="ARBA00022692"/>
    </source>
</evidence>
<dbReference type="CDD" id="cd06173">
    <property type="entry name" value="MFS_MefA_like"/>
    <property type="match status" value="1"/>
</dbReference>
<feature type="transmembrane region" description="Helical" evidence="7">
    <location>
        <begin position="110"/>
        <end position="137"/>
    </location>
</feature>
<protein>
    <submittedName>
        <fullName evidence="9">Lysophospholipid transporter LplT</fullName>
    </submittedName>
</protein>
<dbReference type="Proteomes" id="UP000824366">
    <property type="component" value="Chromosome"/>
</dbReference>
<keyword evidence="6 7" id="KW-0472">Membrane</keyword>
<dbReference type="PANTHER" id="PTHR43266:SF2">
    <property type="entry name" value="MAJOR FACILITATOR SUPERFAMILY (MFS) PROFILE DOMAIN-CONTAINING PROTEIN"/>
    <property type="match status" value="1"/>
</dbReference>
<feature type="transmembrane region" description="Helical" evidence="7">
    <location>
        <begin position="247"/>
        <end position="266"/>
    </location>
</feature>
<evidence type="ECO:0000313" key="10">
    <source>
        <dbReference type="Proteomes" id="UP000824366"/>
    </source>
</evidence>
<sequence length="653" mass="70607">MLNAETQAIAVSTVSPAHAQHPNQFALLKQRRFAPFFWTQFAGAANDNLFKFAFTVMVTYQLSVDWLPPAMAGLVIGALFILPFLLFSATSGQLTDKFNKTAMIRLVKNLEIVIMGLAAWGFMADNVLVLLGCTFLMGLHSTLFGPVKFAYLPQVLGERELTGGNGMVEMGTFVAILLGNIAGGLLVAIPEVGHRDVALTCVLLALLGRGVAQLIPSAPATDPGLVINWNPVSETWRNLKLAHGNLVVFRSLLGISWMWFFGAVFLSQFPSFAKEVLHGNEQVASLLLVVFSIGIGTGSLLCEVFSRRHVEIGLVPLGAIGMSVFAVDLYFASRSLPPVEVMGLGAFLAQSAHWRVMADLLLLSLFAGLYSVPMYALIQLRSQPTHRARIIAANNILNALFMIGSSVIAGALIKSGFSIAQIFLFTGLANAVVAFYIFMLVPEYLLRFAAWVLSRLVYRFKVQGDEHIPSQGAAILACNHVSFVDAVLLMAASPRPIYFLMDHRIFQVPLLGWLFRLAKAIPIAPRAEDPVAYEAAFEAAAKVLQEGDLLAIFPEGGITKDGTLQEFKGGIMKILERTAEQGLSVPVVPMALTNLWGSYFSRVEKGAAMVHPFRRGVLNRVGLNVGAAMAAGEVQPGVLRARVAGLLGEGVAR</sequence>
<dbReference type="Pfam" id="PF07690">
    <property type="entry name" value="MFS_1"/>
    <property type="match status" value="1"/>
</dbReference>
<feature type="transmembrane region" description="Helical" evidence="7">
    <location>
        <begin position="66"/>
        <end position="89"/>
    </location>
</feature>
<gene>
    <name evidence="9" type="ORF">MIZ03_1542</name>
</gene>
<feature type="transmembrane region" description="Helical" evidence="7">
    <location>
        <begin position="390"/>
        <end position="413"/>
    </location>
</feature>
<dbReference type="PANTHER" id="PTHR43266">
    <property type="entry name" value="MACROLIDE-EFFLUX PROTEIN"/>
    <property type="match status" value="1"/>
</dbReference>
<evidence type="ECO:0000256" key="3">
    <source>
        <dbReference type="ARBA" id="ARBA00022475"/>
    </source>
</evidence>
<dbReference type="SUPFAM" id="SSF69593">
    <property type="entry name" value="Glycerol-3-phosphate (1)-acyltransferase"/>
    <property type="match status" value="1"/>
</dbReference>
<dbReference type="Gene3D" id="1.20.1250.20">
    <property type="entry name" value="MFS general substrate transporter like domains"/>
    <property type="match status" value="1"/>
</dbReference>
<dbReference type="InterPro" id="IPR036259">
    <property type="entry name" value="MFS_trans_sf"/>
</dbReference>
<evidence type="ECO:0000313" key="9">
    <source>
        <dbReference type="EMBL" id="BCO26659.1"/>
    </source>
</evidence>
<organism evidence="9 10">
    <name type="scientific">Rhodoferax lithotrophicus</name>
    <dbReference type="NCBI Taxonomy" id="2798804"/>
    <lineage>
        <taxon>Bacteria</taxon>
        <taxon>Pseudomonadati</taxon>
        <taxon>Pseudomonadota</taxon>
        <taxon>Betaproteobacteria</taxon>
        <taxon>Burkholderiales</taxon>
        <taxon>Comamonadaceae</taxon>
        <taxon>Rhodoferax</taxon>
    </lineage>
</organism>
<evidence type="ECO:0000256" key="5">
    <source>
        <dbReference type="ARBA" id="ARBA00022989"/>
    </source>
</evidence>
<keyword evidence="5 7" id="KW-1133">Transmembrane helix</keyword>
<evidence type="ECO:0000256" key="1">
    <source>
        <dbReference type="ARBA" id="ARBA00004651"/>
    </source>
</evidence>
<accession>A0ABM7MK45</accession>
<feature type="transmembrane region" description="Helical" evidence="7">
    <location>
        <begin position="312"/>
        <end position="332"/>
    </location>
</feature>
<feature type="domain" description="Phospholipid/glycerol acyltransferase" evidence="8">
    <location>
        <begin position="474"/>
        <end position="595"/>
    </location>
</feature>
<dbReference type="CDD" id="cd07989">
    <property type="entry name" value="LPLAT_AGPAT-like"/>
    <property type="match status" value="1"/>
</dbReference>
<proteinExistence type="predicted"/>
<keyword evidence="4 7" id="KW-0812">Transmembrane</keyword>
<dbReference type="SMART" id="SM00563">
    <property type="entry name" value="PlsC"/>
    <property type="match status" value="1"/>
</dbReference>
<comment type="subcellular location">
    <subcellularLocation>
        <location evidence="1">Cell membrane</location>
        <topology evidence="1">Multi-pass membrane protein</topology>
    </subcellularLocation>
</comment>
<evidence type="ECO:0000256" key="7">
    <source>
        <dbReference type="SAM" id="Phobius"/>
    </source>
</evidence>
<dbReference type="Pfam" id="PF01553">
    <property type="entry name" value="Acyltransferase"/>
    <property type="match status" value="1"/>
</dbReference>
<feature type="transmembrane region" description="Helical" evidence="7">
    <location>
        <begin position="352"/>
        <end position="378"/>
    </location>
</feature>
<feature type="transmembrane region" description="Helical" evidence="7">
    <location>
        <begin position="286"/>
        <end position="305"/>
    </location>
</feature>
<keyword evidence="2" id="KW-0813">Transport</keyword>
<name>A0ABM7MK45_9BURK</name>
<dbReference type="EMBL" id="AP024238">
    <property type="protein sequence ID" value="BCO26659.1"/>
    <property type="molecule type" value="Genomic_DNA"/>
</dbReference>
<dbReference type="InterPro" id="IPR011701">
    <property type="entry name" value="MFS"/>
</dbReference>
<keyword evidence="10" id="KW-1185">Reference proteome</keyword>
<keyword evidence="3" id="KW-1003">Cell membrane</keyword>
<feature type="transmembrane region" description="Helical" evidence="7">
    <location>
        <begin position="170"/>
        <end position="189"/>
    </location>
</feature>
<dbReference type="InterPro" id="IPR002123">
    <property type="entry name" value="Plipid/glycerol_acylTrfase"/>
</dbReference>
<dbReference type="SUPFAM" id="SSF103473">
    <property type="entry name" value="MFS general substrate transporter"/>
    <property type="match status" value="1"/>
</dbReference>
<dbReference type="RefSeq" id="WP_223910476.1">
    <property type="nucleotide sequence ID" value="NZ_AP024238.1"/>
</dbReference>
<evidence type="ECO:0000256" key="2">
    <source>
        <dbReference type="ARBA" id="ARBA00022448"/>
    </source>
</evidence>